<dbReference type="InterPro" id="IPR038029">
    <property type="entry name" value="GbiG_N_sf"/>
</dbReference>
<reference evidence="4 5" key="1">
    <citation type="journal article" date="2011" name="J. Bacteriol.">
        <title>Genome sequence of the mercury-methylating and pleomorphic Desulfovibrio africanus Strain Walvis Bay.</title>
        <authorList>
            <person name="Brown S.D."/>
            <person name="Wall J.D."/>
            <person name="Kucken A.M."/>
            <person name="Gilmour C.C."/>
            <person name="Podar M."/>
            <person name="Brandt C.C."/>
            <person name="Teshima H."/>
            <person name="Detter J.C."/>
            <person name="Han C.S."/>
            <person name="Land M.L."/>
            <person name="Lucas S."/>
            <person name="Han J."/>
            <person name="Pennacchio L."/>
            <person name="Nolan M."/>
            <person name="Pitluck S."/>
            <person name="Woyke T."/>
            <person name="Goodwin L."/>
            <person name="Palumbo A.V."/>
            <person name="Elias D.A."/>
        </authorList>
    </citation>
    <scope>NUCLEOTIDE SEQUENCE [LARGE SCALE GENOMIC DNA]</scope>
    <source>
        <strain evidence="4 5">Walvis Bay</strain>
    </source>
</reference>
<dbReference type="EMBL" id="CP003221">
    <property type="protein sequence ID" value="EGJ50108.1"/>
    <property type="molecule type" value="Genomic_DNA"/>
</dbReference>
<dbReference type="PANTHER" id="PTHR37477">
    <property type="entry name" value="COBALT-PRECORRIN-5A HYDROLASE"/>
    <property type="match status" value="1"/>
</dbReference>
<dbReference type="HOGENOM" id="CLU_028397_0_1_7"/>
<dbReference type="AlphaFoldDB" id="F3Z200"/>
<dbReference type="SUPFAM" id="SSF159672">
    <property type="entry name" value="CbiG N-terminal domain-like"/>
    <property type="match status" value="1"/>
</dbReference>
<accession>F3Z200</accession>
<keyword evidence="5" id="KW-1185">Reference proteome</keyword>
<dbReference type="Gene3D" id="3.40.50.11220">
    <property type="match status" value="1"/>
</dbReference>
<dbReference type="InterPro" id="IPR052553">
    <property type="entry name" value="CbiG_hydrolase"/>
</dbReference>
<evidence type="ECO:0000259" key="2">
    <source>
        <dbReference type="Pfam" id="PF11760"/>
    </source>
</evidence>
<feature type="domain" description="Cobalamin biosynthesis central region" evidence="3">
    <location>
        <begin position="134"/>
        <end position="224"/>
    </location>
</feature>
<gene>
    <name evidence="4" type="ORF">Desaf_1772</name>
</gene>
<dbReference type="STRING" id="690850.Desaf_1772"/>
<evidence type="ECO:0000313" key="5">
    <source>
        <dbReference type="Proteomes" id="UP000007844"/>
    </source>
</evidence>
<dbReference type="InterPro" id="IPR036518">
    <property type="entry name" value="CobE/GbiG_C_sf"/>
</dbReference>
<feature type="domain" description="Cobalamin synthesis G N-terminal" evidence="2">
    <location>
        <begin position="49"/>
        <end position="129"/>
    </location>
</feature>
<dbReference type="SUPFAM" id="SSF159664">
    <property type="entry name" value="CobE/GbiG C-terminal domain-like"/>
    <property type="match status" value="1"/>
</dbReference>
<dbReference type="RefSeq" id="WP_014259868.1">
    <property type="nucleotide sequence ID" value="NC_016629.1"/>
</dbReference>
<evidence type="ECO:0000259" key="3">
    <source>
        <dbReference type="Pfam" id="PF11761"/>
    </source>
</evidence>
<feature type="domain" description="CobE/GbiG C-terminal" evidence="1">
    <location>
        <begin position="227"/>
        <end position="345"/>
    </location>
</feature>
<name>F3Z200_DESAF</name>
<dbReference type="Gene3D" id="3.30.420.180">
    <property type="entry name" value="CobE/GbiG C-terminal domain"/>
    <property type="match status" value="1"/>
</dbReference>
<sequence length="359" mass="37836" precursor="true">MPAVAVYAVTRKGARLSRRLAEALDGEQFLPQRLADESGVQGFDSLPECLAETFNAFRGHIFVCAAGIAVRAIAPHLQSKARDPAVVVLDEAGRFAVSLLSGHLGGANDLAITVAEAVGATPVVTTATDNAGVPAVDLLARRRGMAVADASKIKHVSAALLEGRRVTLFDPEDRLGARDDPAMAEHFEHVSDPALLDPDQPSVWAHWKQPPRALNAGLLLALHPRVLAAGVGCRRGASKDEILEAIETTLRQRDYAQAGLGCLASIDLKAHEPGLVAAARELHLQLRTFPAAELDRMDAPGASPRVKDKVGTASVSEASALLAAGPGAQLLIPKRIMGNVTVAVALSPQPLTVENTWRD</sequence>
<dbReference type="eggNOG" id="COG2073">
    <property type="taxonomic scope" value="Bacteria"/>
</dbReference>
<evidence type="ECO:0000313" key="4">
    <source>
        <dbReference type="EMBL" id="EGJ50108.1"/>
    </source>
</evidence>
<dbReference type="InterPro" id="IPR021744">
    <property type="entry name" value="CbiG_N"/>
</dbReference>
<dbReference type="Pfam" id="PF11760">
    <property type="entry name" value="CbiG_N"/>
    <property type="match status" value="1"/>
</dbReference>
<dbReference type="InterPro" id="IPR021745">
    <property type="entry name" value="CbiG_mid"/>
</dbReference>
<protein>
    <submittedName>
        <fullName evidence="4">Cobalamin (Vitamin B12) biosynthesis CbiG protein</fullName>
    </submittedName>
</protein>
<dbReference type="Pfam" id="PF01890">
    <property type="entry name" value="CbiG_C"/>
    <property type="match status" value="1"/>
</dbReference>
<organism evidence="4 5">
    <name type="scientific">Desulfocurvibacter africanus subsp. africanus str. Walvis Bay</name>
    <dbReference type="NCBI Taxonomy" id="690850"/>
    <lineage>
        <taxon>Bacteria</taxon>
        <taxon>Pseudomonadati</taxon>
        <taxon>Thermodesulfobacteriota</taxon>
        <taxon>Desulfovibrionia</taxon>
        <taxon>Desulfovibrionales</taxon>
        <taxon>Desulfovibrionaceae</taxon>
        <taxon>Desulfocurvibacter</taxon>
    </lineage>
</organism>
<proteinExistence type="predicted"/>
<dbReference type="InterPro" id="IPR002750">
    <property type="entry name" value="CobE/GbiG_C"/>
</dbReference>
<dbReference type="PANTHER" id="PTHR37477:SF1">
    <property type="entry name" value="COBALT-PRECORRIN-5A HYDROLASE"/>
    <property type="match status" value="1"/>
</dbReference>
<dbReference type="Pfam" id="PF11761">
    <property type="entry name" value="CbiG_mid"/>
    <property type="match status" value="1"/>
</dbReference>
<evidence type="ECO:0000259" key="1">
    <source>
        <dbReference type="Pfam" id="PF01890"/>
    </source>
</evidence>
<dbReference type="GO" id="GO:0009236">
    <property type="term" value="P:cobalamin biosynthetic process"/>
    <property type="evidence" value="ECO:0007669"/>
    <property type="project" value="InterPro"/>
</dbReference>
<dbReference type="KEGG" id="daf:Desaf_1772"/>
<dbReference type="Proteomes" id="UP000007844">
    <property type="component" value="Chromosome"/>
</dbReference>